<dbReference type="PANTHER" id="PTHR19960">
    <property type="entry name" value="TEKTIN"/>
    <property type="match status" value="1"/>
</dbReference>
<feature type="coiled-coil region" evidence="11">
    <location>
        <begin position="377"/>
        <end position="418"/>
    </location>
</feature>
<gene>
    <name evidence="12" type="ORF">DGAL_LOCUS3699</name>
</gene>
<dbReference type="PRINTS" id="PR00511">
    <property type="entry name" value="TEKTIN"/>
</dbReference>
<keyword evidence="7" id="KW-0206">Cytoskeleton</keyword>
<keyword evidence="13" id="KW-1185">Reference proteome</keyword>
<dbReference type="AlphaFoldDB" id="A0A8J2WJX3"/>
<evidence type="ECO:0000256" key="4">
    <source>
        <dbReference type="ARBA" id="ARBA00022846"/>
    </source>
</evidence>
<dbReference type="Proteomes" id="UP000789390">
    <property type="component" value="Unassembled WGS sequence"/>
</dbReference>
<dbReference type="EMBL" id="CAKKLH010000057">
    <property type="protein sequence ID" value="CAH0101368.1"/>
    <property type="molecule type" value="Genomic_DNA"/>
</dbReference>
<evidence type="ECO:0000256" key="7">
    <source>
        <dbReference type="ARBA" id="ARBA00023212"/>
    </source>
</evidence>
<dbReference type="OrthoDB" id="10054259at2759"/>
<dbReference type="GO" id="GO:0005930">
    <property type="term" value="C:axoneme"/>
    <property type="evidence" value="ECO:0007669"/>
    <property type="project" value="UniProtKB-SubCell"/>
</dbReference>
<comment type="caution">
    <text evidence="12">The sequence shown here is derived from an EMBL/GenBank/DDBJ whole genome shotgun (WGS) entry which is preliminary data.</text>
</comment>
<organism evidence="12 13">
    <name type="scientific">Daphnia galeata</name>
    <dbReference type="NCBI Taxonomy" id="27404"/>
    <lineage>
        <taxon>Eukaryota</taxon>
        <taxon>Metazoa</taxon>
        <taxon>Ecdysozoa</taxon>
        <taxon>Arthropoda</taxon>
        <taxon>Crustacea</taxon>
        <taxon>Branchiopoda</taxon>
        <taxon>Diplostraca</taxon>
        <taxon>Cladocera</taxon>
        <taxon>Anomopoda</taxon>
        <taxon>Daphniidae</taxon>
        <taxon>Daphnia</taxon>
    </lineage>
</organism>
<evidence type="ECO:0000313" key="12">
    <source>
        <dbReference type="EMBL" id="CAH0101368.1"/>
    </source>
</evidence>
<dbReference type="GO" id="GO:0005634">
    <property type="term" value="C:nucleus"/>
    <property type="evidence" value="ECO:0007669"/>
    <property type="project" value="TreeGrafter"/>
</dbReference>
<reference evidence="12" key="1">
    <citation type="submission" date="2021-11" db="EMBL/GenBank/DDBJ databases">
        <authorList>
            <person name="Schell T."/>
        </authorList>
    </citation>
    <scope>NUCLEOTIDE SEQUENCE</scope>
    <source>
        <strain evidence="12">M5</strain>
    </source>
</reference>
<comment type="subcellular location">
    <subcellularLocation>
        <location evidence="10">Cytoplasm</location>
        <location evidence="10">Cytoskeleton</location>
        <location evidence="10">Cilium axoneme</location>
    </subcellularLocation>
    <subcellularLocation>
        <location evidence="1">Cytoplasm</location>
        <location evidence="1">Cytoskeleton</location>
        <location evidence="1">Flagellum axoneme</location>
    </subcellularLocation>
</comment>
<comment type="similarity">
    <text evidence="2 10">Belongs to the tektin family.</text>
</comment>
<dbReference type="PANTHER" id="PTHR19960:SF25">
    <property type="entry name" value="TEKTIN-1"/>
    <property type="match status" value="1"/>
</dbReference>
<proteinExistence type="inferred from homology"/>
<evidence type="ECO:0000256" key="11">
    <source>
        <dbReference type="SAM" id="Coils"/>
    </source>
</evidence>
<name>A0A8J2WJX3_9CRUS</name>
<dbReference type="InterPro" id="IPR048256">
    <property type="entry name" value="Tektin-like"/>
</dbReference>
<evidence type="ECO:0000256" key="8">
    <source>
        <dbReference type="ARBA" id="ARBA00023273"/>
    </source>
</evidence>
<evidence type="ECO:0000256" key="5">
    <source>
        <dbReference type="ARBA" id="ARBA00023054"/>
    </source>
</evidence>
<evidence type="ECO:0000256" key="10">
    <source>
        <dbReference type="RuleBase" id="RU367040"/>
    </source>
</evidence>
<dbReference type="InterPro" id="IPR000435">
    <property type="entry name" value="Tektins"/>
</dbReference>
<evidence type="ECO:0000256" key="9">
    <source>
        <dbReference type="ARBA" id="ARBA00045224"/>
    </source>
</evidence>
<keyword evidence="8 10" id="KW-0966">Cell projection</keyword>
<dbReference type="Pfam" id="PF03148">
    <property type="entry name" value="Tektin"/>
    <property type="match status" value="2"/>
</dbReference>
<evidence type="ECO:0000313" key="13">
    <source>
        <dbReference type="Proteomes" id="UP000789390"/>
    </source>
</evidence>
<evidence type="ECO:0000256" key="3">
    <source>
        <dbReference type="ARBA" id="ARBA00022490"/>
    </source>
</evidence>
<evidence type="ECO:0000256" key="2">
    <source>
        <dbReference type="ARBA" id="ARBA00007209"/>
    </source>
</evidence>
<comment type="function">
    <text evidence="9">Microtubule inner protein (MIP) part of the dynein-decorated doublet microtubules (DMTs) in cilia and flagellar axoneme. Forms filamentous polymers in the walls of ciliary and flagellar microtubules.</text>
</comment>
<sequence length="439" mass="49344">MGTRSDSGGGAYTTPTEWKLWNQTKLSQSQFERLTAERLDAESKRLRDDVGTRVTSSRREVSQQFSTRIRDLQYWSTNLESKTSEVGTEIDALLQCQAQLQRMHHACGDPIAVVEQCLQLRERRSHVDRCLDEVQSSLHDELRTLRQGEMVLGRTAIEAAEQIRLLRSAKFQLDRDLADKSKASEIDSTTVGLADSVVGDGRTPRLLSDLVHSSQVNATVHFPWSTPGADLGGNDRNAGAITKANRQTTPTEWQSFTERNIQEASEQVHRSLQLRVTAMSVMQDIIRDTRSHANQVDQLFHDVIDRTRKALGALKSEHSAVCQQIQETEETASGLRAAIGAQDAPLGSAIQQLARRTARPNVEFCRDSVQNCLETRVDVVRTSLRQLQEKLSQAEASLRRLRQSKFDLEQEIAVKEATLRIDADHCMNALRRNMVLPQP</sequence>
<keyword evidence="4 10" id="KW-0282">Flagellum</keyword>
<dbReference type="GO" id="GO:0015630">
    <property type="term" value="C:microtubule cytoskeleton"/>
    <property type="evidence" value="ECO:0007669"/>
    <property type="project" value="UniProtKB-UniRule"/>
</dbReference>
<accession>A0A8J2WJX3</accession>
<evidence type="ECO:0000256" key="6">
    <source>
        <dbReference type="ARBA" id="ARBA00023069"/>
    </source>
</evidence>
<dbReference type="GO" id="GO:0060271">
    <property type="term" value="P:cilium assembly"/>
    <property type="evidence" value="ECO:0007669"/>
    <property type="project" value="UniProtKB-UniRule"/>
</dbReference>
<keyword evidence="3" id="KW-0963">Cytoplasm</keyword>
<dbReference type="GO" id="GO:0060294">
    <property type="term" value="P:cilium movement involved in cell motility"/>
    <property type="evidence" value="ECO:0007669"/>
    <property type="project" value="UniProtKB-UniRule"/>
</dbReference>
<keyword evidence="6 10" id="KW-0969">Cilium</keyword>
<evidence type="ECO:0000256" key="1">
    <source>
        <dbReference type="ARBA" id="ARBA00004611"/>
    </source>
</evidence>
<protein>
    <recommendedName>
        <fullName evidence="10">Tektin</fullName>
    </recommendedName>
</protein>
<keyword evidence="5 11" id="KW-0175">Coiled coil</keyword>